<dbReference type="InterPro" id="IPR013342">
    <property type="entry name" value="Mandelate_racemase_C"/>
</dbReference>
<dbReference type="SFLD" id="SFLDF00009">
    <property type="entry name" value="o-succinylbenzoate_synthase"/>
    <property type="match status" value="1"/>
</dbReference>
<dbReference type="Pfam" id="PF02746">
    <property type="entry name" value="MR_MLE_N"/>
    <property type="match status" value="1"/>
</dbReference>
<evidence type="ECO:0000256" key="4">
    <source>
        <dbReference type="ARBA" id="ARBA00023235"/>
    </source>
</evidence>
<dbReference type="GO" id="GO:0016855">
    <property type="term" value="F:racemase and epimerase activity, acting on amino acids and derivatives"/>
    <property type="evidence" value="ECO:0007669"/>
    <property type="project" value="UniProtKB-UniRule"/>
</dbReference>
<evidence type="ECO:0000256" key="7">
    <source>
        <dbReference type="RuleBase" id="RU366006"/>
    </source>
</evidence>
<evidence type="ECO:0000256" key="5">
    <source>
        <dbReference type="PIRSR" id="PIRSR634603-1"/>
    </source>
</evidence>
<evidence type="ECO:0000259" key="8">
    <source>
        <dbReference type="SMART" id="SM00922"/>
    </source>
</evidence>
<dbReference type="SFLD" id="SFLDS00001">
    <property type="entry name" value="Enolase"/>
    <property type="match status" value="1"/>
</dbReference>
<organism evidence="9 10">
    <name type="scientific">Macrococcoides canis</name>
    <dbReference type="NCBI Taxonomy" id="1855823"/>
    <lineage>
        <taxon>Bacteria</taxon>
        <taxon>Bacillati</taxon>
        <taxon>Bacillota</taxon>
        <taxon>Bacilli</taxon>
        <taxon>Bacillales</taxon>
        <taxon>Staphylococcaceae</taxon>
        <taxon>Macrococcoides</taxon>
    </lineage>
</organism>
<gene>
    <name evidence="9" type="ORF">ETI04_03025</name>
</gene>
<dbReference type="SUPFAM" id="SSF51604">
    <property type="entry name" value="Enolase C-terminal domain-like"/>
    <property type="match status" value="1"/>
</dbReference>
<reference evidence="9 10" key="1">
    <citation type="submission" date="2019-01" db="EMBL/GenBank/DDBJ databases">
        <title>Draft genome sequences of Macrococcus caseolyticus, Macrococcus canis, Macrococcus bohemicus and Macrococcus goetzii.</title>
        <authorList>
            <person name="Mazhar S."/>
            <person name="Altermann E."/>
            <person name="Hill C."/>
            <person name="Mcauliffe O."/>
        </authorList>
    </citation>
    <scope>NUCLEOTIDE SEQUENCE [LARGE SCALE GENOMIC DNA]</scope>
    <source>
        <strain evidence="9 10">DPC7162</strain>
    </source>
</reference>
<dbReference type="EC" id="5.1.1.-" evidence="7"/>
<dbReference type="AlphaFoldDB" id="A0A4R6C7H4"/>
<dbReference type="FunFam" id="3.30.390.10:FF:000009">
    <property type="entry name" value="Hydrophobic dipeptide epimerase"/>
    <property type="match status" value="1"/>
</dbReference>
<evidence type="ECO:0000313" key="10">
    <source>
        <dbReference type="Proteomes" id="UP000294865"/>
    </source>
</evidence>
<dbReference type="Proteomes" id="UP000294865">
    <property type="component" value="Unassembled WGS sequence"/>
</dbReference>
<feature type="binding site" evidence="6">
    <location>
        <position position="193"/>
    </location>
    <ligand>
        <name>Mg(2+)</name>
        <dbReference type="ChEBI" id="CHEBI:18420"/>
    </ligand>
</feature>
<name>A0A4R6C7H4_9STAP</name>
<feature type="binding site" evidence="6">
    <location>
        <position position="220"/>
    </location>
    <ligand>
        <name>Mg(2+)</name>
        <dbReference type="ChEBI" id="CHEBI:18420"/>
    </ligand>
</feature>
<feature type="active site" description="Proton acceptor; specific for (S)-substrate epimerization" evidence="5">
    <location>
        <position position="267"/>
    </location>
</feature>
<dbReference type="Gene3D" id="3.30.390.10">
    <property type="entry name" value="Enolase-like, N-terminal domain"/>
    <property type="match status" value="1"/>
</dbReference>
<keyword evidence="2 6" id="KW-0479">Metal-binding</keyword>
<dbReference type="PANTHER" id="PTHR48073:SF2">
    <property type="entry name" value="O-SUCCINYLBENZOATE SYNTHASE"/>
    <property type="match status" value="1"/>
</dbReference>
<accession>A0A4R6C7H4</accession>
<evidence type="ECO:0000256" key="2">
    <source>
        <dbReference type="ARBA" id="ARBA00022723"/>
    </source>
</evidence>
<feature type="binding site" evidence="6">
    <location>
        <position position="245"/>
    </location>
    <ligand>
        <name>Mg(2+)</name>
        <dbReference type="ChEBI" id="CHEBI:18420"/>
    </ligand>
</feature>
<dbReference type="Gene3D" id="3.20.20.120">
    <property type="entry name" value="Enolase-like C-terminal domain"/>
    <property type="match status" value="1"/>
</dbReference>
<proteinExistence type="inferred from homology"/>
<dbReference type="GO" id="GO:0000287">
    <property type="term" value="F:magnesium ion binding"/>
    <property type="evidence" value="ECO:0007669"/>
    <property type="project" value="UniProtKB-ARBA"/>
</dbReference>
<dbReference type="EMBL" id="SDQG01000001">
    <property type="protein sequence ID" value="TDM18476.1"/>
    <property type="molecule type" value="Genomic_DNA"/>
</dbReference>
<comment type="similarity">
    <text evidence="1 7">Belongs to the mandelate racemase/muconate lactonizing enzyme family.</text>
</comment>
<dbReference type="SFLD" id="SFLDG00180">
    <property type="entry name" value="muconate_cycloisomerase"/>
    <property type="match status" value="1"/>
</dbReference>
<dbReference type="SUPFAM" id="SSF54826">
    <property type="entry name" value="Enolase N-terminal domain-like"/>
    <property type="match status" value="1"/>
</dbReference>
<keyword evidence="4 7" id="KW-0413">Isomerase</keyword>
<dbReference type="GO" id="GO:0006518">
    <property type="term" value="P:peptide metabolic process"/>
    <property type="evidence" value="ECO:0007669"/>
    <property type="project" value="UniProtKB-ARBA"/>
</dbReference>
<dbReference type="InterPro" id="IPR036849">
    <property type="entry name" value="Enolase-like_C_sf"/>
</dbReference>
<dbReference type="InterPro" id="IPR013341">
    <property type="entry name" value="Mandelate_racemase_N_dom"/>
</dbReference>
<dbReference type="PANTHER" id="PTHR48073">
    <property type="entry name" value="O-SUCCINYLBENZOATE SYNTHASE-RELATED"/>
    <property type="match status" value="1"/>
</dbReference>
<evidence type="ECO:0000256" key="3">
    <source>
        <dbReference type="ARBA" id="ARBA00022842"/>
    </source>
</evidence>
<keyword evidence="3 6" id="KW-0460">Magnesium</keyword>
<evidence type="ECO:0000256" key="6">
    <source>
        <dbReference type="PIRSR" id="PIRSR634603-3"/>
    </source>
</evidence>
<comment type="caution">
    <text evidence="9">The sequence shown here is derived from an EMBL/GenBank/DDBJ whole genome shotgun (WGS) entry which is preliminary data.</text>
</comment>
<dbReference type="InterPro" id="IPR029017">
    <property type="entry name" value="Enolase-like_N"/>
</dbReference>
<dbReference type="CDD" id="cd03319">
    <property type="entry name" value="L-Ala-DL-Glu_epimerase"/>
    <property type="match status" value="1"/>
</dbReference>
<feature type="active site" description="Proton acceptor; specific for (R)-substrate epimerization" evidence="5">
    <location>
        <position position="165"/>
    </location>
</feature>
<dbReference type="InterPro" id="IPR034603">
    <property type="entry name" value="Dipeptide_epimerase"/>
</dbReference>
<sequence length="373" mass="41666">MNMKITKITGYQIELPLKEPFVINYATYPYMPAIILAIETDEGITGYGEAVPDEHVNGEHVNAAFEIMQHVIAPALINKNPLDINAILNMLDDLIIHNPSIKAAVDIALHDILGKKAGLPLYELLGGRTKDRLSYAKVLSVKPFEQLKSDIDTLIEQGYNVIKVKLGGDVVSDCRKLEQILDYVDESIEIRVDCNQAWSSPKHVAQMVNQLDYPNLMWIEQPLRYNECEGLNYLYDHMNVPLMVDESILNVKQLAQRNIKTDLINVKLMKCGGIKAAINIINYAEAHDIPCQIGSMVESSIGSAAGYHVAMSHRNVQSTELTGPLLFSTDIGNLNYEIPYVNLSDAPGLGIEINQQSLKEITKRQFEMSETNE</sequence>
<evidence type="ECO:0000313" key="9">
    <source>
        <dbReference type="EMBL" id="TDM18476.1"/>
    </source>
</evidence>
<evidence type="ECO:0000256" key="1">
    <source>
        <dbReference type="ARBA" id="ARBA00008031"/>
    </source>
</evidence>
<dbReference type="SMART" id="SM00922">
    <property type="entry name" value="MR_MLE"/>
    <property type="match status" value="1"/>
</dbReference>
<comment type="cofactor">
    <cofactor evidence="6 7">
        <name>Mg(2+)</name>
        <dbReference type="ChEBI" id="CHEBI:18420"/>
    </cofactor>
    <text evidence="6 7">Binds 1 Mg(2+) ion per subunit.</text>
</comment>
<dbReference type="InterPro" id="IPR029065">
    <property type="entry name" value="Enolase_C-like"/>
</dbReference>
<protein>
    <recommendedName>
        <fullName evidence="7">Dipeptide epimerase</fullName>
        <ecNumber evidence="7">5.1.1.-</ecNumber>
    </recommendedName>
</protein>
<dbReference type="Pfam" id="PF13378">
    <property type="entry name" value="MR_MLE_C"/>
    <property type="match status" value="1"/>
</dbReference>
<feature type="domain" description="Mandelate racemase/muconate lactonizing enzyme C-terminal" evidence="8">
    <location>
        <begin position="144"/>
        <end position="241"/>
    </location>
</feature>